<proteinExistence type="predicted"/>
<organism evidence="2">
    <name type="scientific">uncultured marine virus</name>
    <dbReference type="NCBI Taxonomy" id="186617"/>
    <lineage>
        <taxon>Viruses</taxon>
        <taxon>environmental samples</taxon>
    </lineage>
</organism>
<name>A0A0F7L5M0_9VIRU</name>
<evidence type="ECO:0000256" key="1">
    <source>
        <dbReference type="SAM" id="Phobius"/>
    </source>
</evidence>
<feature type="transmembrane region" description="Helical" evidence="1">
    <location>
        <begin position="20"/>
        <end position="39"/>
    </location>
</feature>
<accession>A0A0F7L5M0</accession>
<reference evidence="2" key="1">
    <citation type="journal article" date="2015" name="Front. Microbiol.">
        <title>Combining genomic sequencing methods to explore viral diversity and reveal potential virus-host interactions.</title>
        <authorList>
            <person name="Chow C.E."/>
            <person name="Winget D.M."/>
            <person name="White R.A.III."/>
            <person name="Hallam S.J."/>
            <person name="Suttle C.A."/>
        </authorList>
    </citation>
    <scope>NUCLEOTIDE SEQUENCE</scope>
    <source>
        <strain evidence="2">Oxic1_3</strain>
    </source>
</reference>
<reference evidence="2" key="2">
    <citation type="submission" date="2015-03" db="EMBL/GenBank/DDBJ databases">
        <authorList>
            <person name="Chow C.-E.T."/>
            <person name="Winget D.M."/>
            <person name="White R.A.III."/>
            <person name="Hallam S.J."/>
            <person name="Suttle C.A."/>
        </authorList>
    </citation>
    <scope>NUCLEOTIDE SEQUENCE</scope>
    <source>
        <strain evidence="2">Oxic1_3</strain>
    </source>
</reference>
<evidence type="ECO:0000313" key="2">
    <source>
        <dbReference type="EMBL" id="AKH47819.1"/>
    </source>
</evidence>
<sequence length="85" mass="9634">MVKDYSESGIRKVLRSEITWILLFLGLVGGFVRTVVIPINNLQIQVAQITLSMDDISQIKTDHSLIKQEIGQLENKLDDHISQTK</sequence>
<keyword evidence="1" id="KW-0472">Membrane</keyword>
<protein>
    <submittedName>
        <fullName evidence="2">Uncharacterized protein</fullName>
    </submittedName>
</protein>
<keyword evidence="1" id="KW-1133">Transmembrane helix</keyword>
<keyword evidence="1" id="KW-0812">Transmembrane</keyword>
<dbReference type="EMBL" id="KR029598">
    <property type="protein sequence ID" value="AKH47819.1"/>
    <property type="molecule type" value="Genomic_DNA"/>
</dbReference>